<evidence type="ECO:0000313" key="11">
    <source>
        <dbReference type="Proteomes" id="UP000321532"/>
    </source>
</evidence>
<protein>
    <recommendedName>
        <fullName evidence="9">Cytochrome c domain-containing protein</fullName>
    </recommendedName>
</protein>
<dbReference type="SMART" id="SM00564">
    <property type="entry name" value="PQQ"/>
    <property type="match status" value="5"/>
</dbReference>
<dbReference type="Proteomes" id="UP000321532">
    <property type="component" value="Unassembled WGS sequence"/>
</dbReference>
<dbReference type="SUPFAM" id="SSF50998">
    <property type="entry name" value="Quinoprotein alcohol dehydrogenase-like"/>
    <property type="match status" value="1"/>
</dbReference>
<dbReference type="PANTHER" id="PTHR32303:SF4">
    <property type="entry name" value="QUINOPROTEIN GLUCOSE DEHYDROGENASE"/>
    <property type="match status" value="1"/>
</dbReference>
<dbReference type="GO" id="GO:0048038">
    <property type="term" value="F:quinone binding"/>
    <property type="evidence" value="ECO:0007669"/>
    <property type="project" value="InterPro"/>
</dbReference>
<dbReference type="InterPro" id="IPR017511">
    <property type="entry name" value="PQQ_mDH"/>
</dbReference>
<sequence length="725" mass="79455">MAAMNFSMKKSTYFKSLFICLAALGGCTQINQKANQVPGRVGQEKEWPVYGGNAQGNRYSGLNQINTQNVSRLQVAWTYHTGDNTGKGTEMQSHPIIKNGVLYTTSPKLKVLALDAATGTLRWQFDPFQHKDPTLHANRGVTYWENGSDKRILFTAGPVLYALNAQTGQPITSFGNNGQVSLYEGLGRDLKGFYIISTTPGIVFQNLLILGSRVSENADAAPGFIRAYDIRTGAIAWVFRTIPQPGELGYDTWPADVWEKIGGANVWSGMSLDEKRGLVFLPTGSASFDFYGGNRPGQNLFANCIIALKAATGERVWHYQTVHHDLWDRDLPCQPNLVTVNHRGKKIDAVAQATKSGFIFLLDRETGKPLFPVEERPVPASDLPGEAAWPTQPFPLKPAPFARQTFTEADITNISPEAHAHVAERFKKVKSGRPFIPPSKEGTVIFPGFDGGAEWGGNAFDPQGNILYINSNEMPWILTMVDAKSKSAEKLSAGAQLYRQHCASCHGPDRLGDQHSYPSLVQIQDRLSRRDIELTVKNGRGRMPAFGHLPEKERQEIVDFIVNPDKKAGAEPKQNMAVSEKTPQLPYAHTGYHRFLDQQGYPAVKPPWGTLNALDLNTGEYLWQVPLGEFAELTRKGIPPTGTENYGGPIVTAGGLVFIGATKDEKFRAFDKKTGKILWETTLPAGGYATPATYQVNGKQYVVISAGGAKMGTKAGDTIIAFALP</sequence>
<dbReference type="InterPro" id="IPR036909">
    <property type="entry name" value="Cyt_c-like_dom_sf"/>
</dbReference>
<keyword evidence="5" id="KW-0732">Signal</keyword>
<comment type="cofactor">
    <cofactor evidence="1">
        <name>pyrroloquinoline quinone</name>
        <dbReference type="ChEBI" id="CHEBI:58442"/>
    </cofactor>
</comment>
<dbReference type="InterPro" id="IPR002372">
    <property type="entry name" value="PQQ_rpt_dom"/>
</dbReference>
<feature type="domain" description="Cytochrome c" evidence="9">
    <location>
        <begin position="489"/>
        <end position="565"/>
    </location>
</feature>
<dbReference type="GO" id="GO:0020037">
    <property type="term" value="F:heme binding"/>
    <property type="evidence" value="ECO:0007669"/>
    <property type="project" value="InterPro"/>
</dbReference>
<keyword evidence="6" id="KW-0560">Oxidoreductase</keyword>
<comment type="similarity">
    <text evidence="2">Belongs to the bacterial PQQ dehydrogenase family.</text>
</comment>
<evidence type="ECO:0000256" key="8">
    <source>
        <dbReference type="PROSITE-ProRule" id="PRU00433"/>
    </source>
</evidence>
<keyword evidence="7 8" id="KW-0408">Iron</keyword>
<dbReference type="GO" id="GO:0009055">
    <property type="term" value="F:electron transfer activity"/>
    <property type="evidence" value="ECO:0007669"/>
    <property type="project" value="InterPro"/>
</dbReference>
<dbReference type="Gene3D" id="1.10.760.10">
    <property type="entry name" value="Cytochrome c-like domain"/>
    <property type="match status" value="1"/>
</dbReference>
<evidence type="ECO:0000256" key="5">
    <source>
        <dbReference type="ARBA" id="ARBA00022729"/>
    </source>
</evidence>
<dbReference type="Pfam" id="PF00034">
    <property type="entry name" value="Cytochrom_C"/>
    <property type="match status" value="1"/>
</dbReference>
<evidence type="ECO:0000259" key="9">
    <source>
        <dbReference type="PROSITE" id="PS51007"/>
    </source>
</evidence>
<reference evidence="10 11" key="1">
    <citation type="submission" date="2019-07" db="EMBL/GenBank/DDBJ databases">
        <title>Whole genome shotgun sequence of Adhaeribacter aerolatus NBRC 106133.</title>
        <authorList>
            <person name="Hosoyama A."/>
            <person name="Uohara A."/>
            <person name="Ohji S."/>
            <person name="Ichikawa N."/>
        </authorList>
    </citation>
    <scope>NUCLEOTIDE SEQUENCE [LARGE SCALE GENOMIC DNA]</scope>
    <source>
        <strain evidence="10 11">NBRC 106133</strain>
    </source>
</reference>
<keyword evidence="3 8" id="KW-0349">Heme</keyword>
<dbReference type="InterPro" id="IPR018391">
    <property type="entry name" value="PQQ_b-propeller_rpt"/>
</dbReference>
<evidence type="ECO:0000256" key="1">
    <source>
        <dbReference type="ARBA" id="ARBA00001931"/>
    </source>
</evidence>
<comment type="caution">
    <text evidence="10">The sequence shown here is derived from an EMBL/GenBank/DDBJ whole genome shotgun (WGS) entry which is preliminary data.</text>
</comment>
<dbReference type="EMBL" id="BJYS01000007">
    <property type="protein sequence ID" value="GEO03696.1"/>
    <property type="molecule type" value="Genomic_DNA"/>
</dbReference>
<evidence type="ECO:0000256" key="6">
    <source>
        <dbReference type="ARBA" id="ARBA00023002"/>
    </source>
</evidence>
<accession>A0A512AVF1</accession>
<dbReference type="Gene3D" id="2.140.10.10">
    <property type="entry name" value="Quinoprotein alcohol dehydrogenase-like superfamily"/>
    <property type="match status" value="2"/>
</dbReference>
<proteinExistence type="inferred from homology"/>
<dbReference type="AlphaFoldDB" id="A0A512AVF1"/>
<evidence type="ECO:0000256" key="3">
    <source>
        <dbReference type="ARBA" id="ARBA00022617"/>
    </source>
</evidence>
<dbReference type="GO" id="GO:0046872">
    <property type="term" value="F:metal ion binding"/>
    <property type="evidence" value="ECO:0007669"/>
    <property type="project" value="UniProtKB-KW"/>
</dbReference>
<dbReference type="InterPro" id="IPR009056">
    <property type="entry name" value="Cyt_c-like_dom"/>
</dbReference>
<evidence type="ECO:0000256" key="4">
    <source>
        <dbReference type="ARBA" id="ARBA00022723"/>
    </source>
</evidence>
<organism evidence="10 11">
    <name type="scientific">Adhaeribacter aerolatus</name>
    <dbReference type="NCBI Taxonomy" id="670289"/>
    <lineage>
        <taxon>Bacteria</taxon>
        <taxon>Pseudomonadati</taxon>
        <taxon>Bacteroidota</taxon>
        <taxon>Cytophagia</taxon>
        <taxon>Cytophagales</taxon>
        <taxon>Hymenobacteraceae</taxon>
        <taxon>Adhaeribacter</taxon>
    </lineage>
</organism>
<keyword evidence="4 8" id="KW-0479">Metal-binding</keyword>
<evidence type="ECO:0000256" key="7">
    <source>
        <dbReference type="ARBA" id="ARBA00023004"/>
    </source>
</evidence>
<dbReference type="GO" id="GO:0016020">
    <property type="term" value="C:membrane"/>
    <property type="evidence" value="ECO:0007669"/>
    <property type="project" value="InterPro"/>
</dbReference>
<dbReference type="SUPFAM" id="SSF46626">
    <property type="entry name" value="Cytochrome c"/>
    <property type="match status" value="1"/>
</dbReference>
<name>A0A512AVF1_9BACT</name>
<keyword evidence="11" id="KW-1185">Reference proteome</keyword>
<dbReference type="Pfam" id="PF01011">
    <property type="entry name" value="PQQ"/>
    <property type="match status" value="2"/>
</dbReference>
<evidence type="ECO:0000256" key="2">
    <source>
        <dbReference type="ARBA" id="ARBA00008156"/>
    </source>
</evidence>
<dbReference type="PANTHER" id="PTHR32303">
    <property type="entry name" value="QUINOPROTEIN ALCOHOL DEHYDROGENASE (CYTOCHROME C)"/>
    <property type="match status" value="1"/>
</dbReference>
<gene>
    <name evidence="10" type="ORF">AAE02nite_13600</name>
</gene>
<dbReference type="PROSITE" id="PS51007">
    <property type="entry name" value="CYTC"/>
    <property type="match status" value="1"/>
</dbReference>
<dbReference type="CDD" id="cd10280">
    <property type="entry name" value="PQQ_mGDH"/>
    <property type="match status" value="1"/>
</dbReference>
<dbReference type="GO" id="GO:0008876">
    <property type="term" value="F:quinoprotein glucose dehydrogenase activity"/>
    <property type="evidence" value="ECO:0007669"/>
    <property type="project" value="TreeGrafter"/>
</dbReference>
<evidence type="ECO:0000313" key="10">
    <source>
        <dbReference type="EMBL" id="GEO03696.1"/>
    </source>
</evidence>
<dbReference type="InterPro" id="IPR011047">
    <property type="entry name" value="Quinoprotein_ADH-like_sf"/>
</dbReference>